<protein>
    <submittedName>
        <fullName evidence="1">Uncharacterized protein</fullName>
    </submittedName>
</protein>
<accession>A0A080Z4N5</accession>
<evidence type="ECO:0000313" key="2">
    <source>
        <dbReference type="Proteomes" id="UP000028582"/>
    </source>
</evidence>
<dbReference type="Proteomes" id="UP000028582">
    <property type="component" value="Unassembled WGS sequence"/>
</dbReference>
<dbReference type="EMBL" id="ANJA01003752">
    <property type="protein sequence ID" value="ETO61596.1"/>
    <property type="molecule type" value="Genomic_DNA"/>
</dbReference>
<proteinExistence type="predicted"/>
<name>A0A080Z4N5_PHYNI</name>
<evidence type="ECO:0000313" key="1">
    <source>
        <dbReference type="EMBL" id="ETO61596.1"/>
    </source>
</evidence>
<reference evidence="1 2" key="1">
    <citation type="submission" date="2013-11" db="EMBL/GenBank/DDBJ databases">
        <title>The Genome Sequence of Phytophthora parasitica P1976.</title>
        <authorList>
            <consortium name="The Broad Institute Genomics Platform"/>
            <person name="Russ C."/>
            <person name="Tyler B."/>
            <person name="Panabieres F."/>
            <person name="Shan W."/>
            <person name="Tripathy S."/>
            <person name="Grunwald N."/>
            <person name="Machado M."/>
            <person name="Johnson C.S."/>
            <person name="Walker B."/>
            <person name="Young S."/>
            <person name="Zeng Q."/>
            <person name="Gargeya S."/>
            <person name="Fitzgerald M."/>
            <person name="Haas B."/>
            <person name="Abouelleil A."/>
            <person name="Allen A.W."/>
            <person name="Alvarado L."/>
            <person name="Arachchi H.M."/>
            <person name="Berlin A.M."/>
            <person name="Chapman S.B."/>
            <person name="Gainer-Dewar J."/>
            <person name="Goldberg J."/>
            <person name="Griggs A."/>
            <person name="Gujja S."/>
            <person name="Hansen M."/>
            <person name="Howarth C."/>
            <person name="Imamovic A."/>
            <person name="Ireland A."/>
            <person name="Larimer J."/>
            <person name="McCowan C."/>
            <person name="Murphy C."/>
            <person name="Pearson M."/>
            <person name="Poon T.W."/>
            <person name="Priest M."/>
            <person name="Roberts A."/>
            <person name="Saif S."/>
            <person name="Shea T."/>
            <person name="Sisk P."/>
            <person name="Sykes S."/>
            <person name="Wortman J."/>
            <person name="Nusbaum C."/>
            <person name="Birren B."/>
        </authorList>
    </citation>
    <scope>NUCLEOTIDE SEQUENCE [LARGE SCALE GENOMIC DNA]</scope>
    <source>
        <strain evidence="1 2">P1976</strain>
    </source>
</reference>
<gene>
    <name evidence="1" type="ORF">F444_20421</name>
</gene>
<sequence length="116" mass="13246">MQCCNRLEVLLCIELIRLHFSCTLRGKPSSQELNVQELVHVQPSHRWPPPILPVHPSLIPILDKSRSASNEMWKHGQIEHGNRVLVDENGNCLSRLHVSQQEILAMKANNIAYINI</sequence>
<organism evidence="1 2">
    <name type="scientific">Phytophthora nicotianae P1976</name>
    <dbReference type="NCBI Taxonomy" id="1317066"/>
    <lineage>
        <taxon>Eukaryota</taxon>
        <taxon>Sar</taxon>
        <taxon>Stramenopiles</taxon>
        <taxon>Oomycota</taxon>
        <taxon>Peronosporomycetes</taxon>
        <taxon>Peronosporales</taxon>
        <taxon>Peronosporaceae</taxon>
        <taxon>Phytophthora</taxon>
    </lineage>
</organism>
<comment type="caution">
    <text evidence="1">The sequence shown here is derived from an EMBL/GenBank/DDBJ whole genome shotgun (WGS) entry which is preliminary data.</text>
</comment>
<dbReference type="AlphaFoldDB" id="A0A080Z4N5"/>